<evidence type="ECO:0000256" key="13">
    <source>
        <dbReference type="RuleBase" id="RU362091"/>
    </source>
</evidence>
<evidence type="ECO:0000256" key="12">
    <source>
        <dbReference type="ARBA" id="ARBA00033708"/>
    </source>
</evidence>
<name>A0ABU5C392_9BACI</name>
<evidence type="ECO:0000256" key="10">
    <source>
        <dbReference type="ARBA" id="ARBA00023136"/>
    </source>
</evidence>
<keyword evidence="11" id="KW-0739">Sodium transport</keyword>
<feature type="transmembrane region" description="Helical" evidence="14">
    <location>
        <begin position="43"/>
        <end position="64"/>
    </location>
</feature>
<dbReference type="EMBL" id="JAWDIP010000003">
    <property type="protein sequence ID" value="MDY0393768.1"/>
    <property type="molecule type" value="Genomic_DNA"/>
</dbReference>
<dbReference type="InterPro" id="IPR018212">
    <property type="entry name" value="Na/solute_symporter_CS"/>
</dbReference>
<proteinExistence type="inferred from homology"/>
<keyword evidence="9" id="KW-0406">Ion transport</keyword>
<evidence type="ECO:0000256" key="6">
    <source>
        <dbReference type="ARBA" id="ARBA00022847"/>
    </source>
</evidence>
<accession>A0ABU5C392</accession>
<dbReference type="PROSITE" id="PS00456">
    <property type="entry name" value="NA_SOLUT_SYMP_1"/>
    <property type="match status" value="1"/>
</dbReference>
<organism evidence="15 16">
    <name type="scientific">Tigheibacillus halophilus</name>
    <dbReference type="NCBI Taxonomy" id="361280"/>
    <lineage>
        <taxon>Bacteria</taxon>
        <taxon>Bacillati</taxon>
        <taxon>Bacillota</taxon>
        <taxon>Bacilli</taxon>
        <taxon>Bacillales</taxon>
        <taxon>Bacillaceae</taxon>
        <taxon>Tigheibacillus</taxon>
    </lineage>
</organism>
<evidence type="ECO:0000256" key="11">
    <source>
        <dbReference type="ARBA" id="ARBA00023201"/>
    </source>
</evidence>
<feature type="transmembrane region" description="Helical" evidence="14">
    <location>
        <begin position="185"/>
        <end position="205"/>
    </location>
</feature>
<keyword evidence="10 14" id="KW-0472">Membrane</keyword>
<dbReference type="InterPro" id="IPR050277">
    <property type="entry name" value="Sodium:Solute_Symporter"/>
</dbReference>
<dbReference type="PANTHER" id="PTHR48086:SF3">
    <property type="entry name" value="SODIUM_PROLINE SYMPORTER"/>
    <property type="match status" value="1"/>
</dbReference>
<evidence type="ECO:0000256" key="3">
    <source>
        <dbReference type="ARBA" id="ARBA00022448"/>
    </source>
</evidence>
<comment type="caution">
    <text evidence="15">The sequence shown here is derived from an EMBL/GenBank/DDBJ whole genome shotgun (WGS) entry which is preliminary data.</text>
</comment>
<gene>
    <name evidence="15" type="ORF">RWE15_04030</name>
</gene>
<evidence type="ECO:0000256" key="9">
    <source>
        <dbReference type="ARBA" id="ARBA00023065"/>
    </source>
</evidence>
<comment type="similarity">
    <text evidence="2 13">Belongs to the sodium:solute symporter (SSF) (TC 2.A.21) family.</text>
</comment>
<comment type="subcellular location">
    <subcellularLocation>
        <location evidence="1">Cell membrane</location>
        <topology evidence="1">Multi-pass membrane protein</topology>
    </subcellularLocation>
</comment>
<evidence type="ECO:0000256" key="2">
    <source>
        <dbReference type="ARBA" id="ARBA00006434"/>
    </source>
</evidence>
<feature type="transmembrane region" description="Helical" evidence="14">
    <location>
        <begin position="239"/>
        <end position="257"/>
    </location>
</feature>
<dbReference type="PANTHER" id="PTHR48086">
    <property type="entry name" value="SODIUM/PROLINE SYMPORTER-RELATED"/>
    <property type="match status" value="1"/>
</dbReference>
<keyword evidence="16" id="KW-1185">Reference proteome</keyword>
<comment type="catalytic activity">
    <reaction evidence="12">
        <text>L-proline(in) + Na(+)(in) = L-proline(out) + Na(+)(out)</text>
        <dbReference type="Rhea" id="RHEA:28967"/>
        <dbReference type="ChEBI" id="CHEBI:29101"/>
        <dbReference type="ChEBI" id="CHEBI:60039"/>
    </reaction>
</comment>
<sequence length="273" mass="29683">MSIENCIVLATMGVYLLFMLWIGRRTSHSVSDLDSYILAGRNLSWPMLAMTYLATVASTVQLLGQPGLAYDNGFSLYFWEKIVVITVIVLLVVPLARRLRKLEVSTIADIALARFPDSKRIHYILTITQVIWGIFVAALSVFGGSLLVTTVTGIPLPISLVIIVGVTLGYTILGGLSAVVVTDAAQWGIIILGSAIFLPLLYIVAEPFTTFFSQYVGTDGFSLTQLGSASNIKPGFTDIYTLPVAPLTAIAFFNNIWEFTSSRSQLCAKTLIC</sequence>
<dbReference type="InterPro" id="IPR038377">
    <property type="entry name" value="Na/Glc_symporter_sf"/>
</dbReference>
<evidence type="ECO:0000256" key="14">
    <source>
        <dbReference type="SAM" id="Phobius"/>
    </source>
</evidence>
<keyword evidence="8" id="KW-0915">Sodium</keyword>
<evidence type="ECO:0000256" key="1">
    <source>
        <dbReference type="ARBA" id="ARBA00004651"/>
    </source>
</evidence>
<dbReference type="Pfam" id="PF00474">
    <property type="entry name" value="SSF"/>
    <property type="match status" value="1"/>
</dbReference>
<feature type="transmembrane region" description="Helical" evidence="14">
    <location>
        <begin position="76"/>
        <end position="96"/>
    </location>
</feature>
<evidence type="ECO:0008006" key="17">
    <source>
        <dbReference type="Google" id="ProtNLM"/>
    </source>
</evidence>
<evidence type="ECO:0000256" key="5">
    <source>
        <dbReference type="ARBA" id="ARBA00022692"/>
    </source>
</evidence>
<reference evidence="15 16" key="1">
    <citation type="submission" date="2023-10" db="EMBL/GenBank/DDBJ databases">
        <title>Virgibacillus halophilus 5B73C genome.</title>
        <authorList>
            <person name="Miliotis G."/>
            <person name="Sengupta P."/>
            <person name="Hameed A."/>
            <person name="Chuvochina M."/>
            <person name="Mcdonagh F."/>
            <person name="Simpson A.C."/>
            <person name="Singh N.K."/>
            <person name="Rekha P.D."/>
            <person name="Raman K."/>
            <person name="Hugenholtz P."/>
            <person name="Venkateswaran K."/>
        </authorList>
    </citation>
    <scope>NUCLEOTIDE SEQUENCE [LARGE SCALE GENOMIC DNA]</scope>
    <source>
        <strain evidence="15 16">5B73C</strain>
    </source>
</reference>
<dbReference type="InterPro" id="IPR001734">
    <property type="entry name" value="Na/solute_symporter"/>
</dbReference>
<dbReference type="Proteomes" id="UP001281447">
    <property type="component" value="Unassembled WGS sequence"/>
</dbReference>
<keyword evidence="7 14" id="KW-1133">Transmembrane helix</keyword>
<keyword evidence="6" id="KW-0769">Symport</keyword>
<evidence type="ECO:0000256" key="7">
    <source>
        <dbReference type="ARBA" id="ARBA00022989"/>
    </source>
</evidence>
<keyword evidence="4" id="KW-1003">Cell membrane</keyword>
<dbReference type="PROSITE" id="PS50283">
    <property type="entry name" value="NA_SOLUT_SYMP_3"/>
    <property type="match status" value="1"/>
</dbReference>
<evidence type="ECO:0000256" key="8">
    <source>
        <dbReference type="ARBA" id="ARBA00023053"/>
    </source>
</evidence>
<evidence type="ECO:0000313" key="16">
    <source>
        <dbReference type="Proteomes" id="UP001281447"/>
    </source>
</evidence>
<keyword evidence="3" id="KW-0813">Transport</keyword>
<feature type="transmembrane region" description="Helical" evidence="14">
    <location>
        <begin position="154"/>
        <end position="173"/>
    </location>
</feature>
<feature type="transmembrane region" description="Helical" evidence="14">
    <location>
        <begin position="6"/>
        <end position="23"/>
    </location>
</feature>
<keyword evidence="5 14" id="KW-0812">Transmembrane</keyword>
<feature type="transmembrane region" description="Helical" evidence="14">
    <location>
        <begin position="123"/>
        <end position="148"/>
    </location>
</feature>
<evidence type="ECO:0000256" key="4">
    <source>
        <dbReference type="ARBA" id="ARBA00022475"/>
    </source>
</evidence>
<dbReference type="Gene3D" id="1.20.1730.10">
    <property type="entry name" value="Sodium/glucose cotransporter"/>
    <property type="match status" value="1"/>
</dbReference>
<protein>
    <recommendedName>
        <fullName evidence="17">Sodium:solute symporter family protein</fullName>
    </recommendedName>
</protein>
<evidence type="ECO:0000313" key="15">
    <source>
        <dbReference type="EMBL" id="MDY0393768.1"/>
    </source>
</evidence>